<dbReference type="Gene3D" id="3.40.50.1100">
    <property type="match status" value="2"/>
</dbReference>
<organism evidence="6 7">
    <name type="scientific">Streptomyces atratus</name>
    <dbReference type="NCBI Taxonomy" id="1893"/>
    <lineage>
        <taxon>Bacteria</taxon>
        <taxon>Bacillati</taxon>
        <taxon>Actinomycetota</taxon>
        <taxon>Actinomycetes</taxon>
        <taxon>Kitasatosporales</taxon>
        <taxon>Streptomycetaceae</taxon>
        <taxon>Streptomyces</taxon>
    </lineage>
</organism>
<dbReference type="Proteomes" id="UP000252698">
    <property type="component" value="Chromosome"/>
</dbReference>
<dbReference type="InterPro" id="IPR027278">
    <property type="entry name" value="ACCD_DCysDesulf"/>
</dbReference>
<dbReference type="AlphaFoldDB" id="A0A2Z5JFJ0"/>
<evidence type="ECO:0000256" key="3">
    <source>
        <dbReference type="ARBA" id="ARBA00022898"/>
    </source>
</evidence>
<proteinExistence type="inferred from homology"/>
<gene>
    <name evidence="6" type="ORF">C5746_21700</name>
</gene>
<dbReference type="GO" id="GO:0019148">
    <property type="term" value="F:D-cysteine desulfhydrase activity"/>
    <property type="evidence" value="ECO:0007669"/>
    <property type="project" value="TreeGrafter"/>
</dbReference>
<evidence type="ECO:0000259" key="5">
    <source>
        <dbReference type="Pfam" id="PF00291"/>
    </source>
</evidence>
<evidence type="ECO:0000256" key="4">
    <source>
        <dbReference type="PIRSR" id="PIRSR006278-2"/>
    </source>
</evidence>
<dbReference type="EMBL" id="CP027306">
    <property type="protein sequence ID" value="AXE79110.1"/>
    <property type="molecule type" value="Genomic_DNA"/>
</dbReference>
<feature type="domain" description="Tryptophan synthase beta chain-like PALP" evidence="5">
    <location>
        <begin position="22"/>
        <end position="306"/>
    </location>
</feature>
<dbReference type="RefSeq" id="WP_114245657.1">
    <property type="nucleotide sequence ID" value="NZ_CP027306.1"/>
</dbReference>
<dbReference type="KEGG" id="sata:C5746_21700"/>
<dbReference type="Pfam" id="PF00291">
    <property type="entry name" value="PALP"/>
    <property type="match status" value="1"/>
</dbReference>
<protein>
    <submittedName>
        <fullName evidence="6">1-aminocyclopropane-1-carboxylate deaminase</fullName>
    </submittedName>
</protein>
<dbReference type="GeneID" id="95521049"/>
<comment type="cofactor">
    <cofactor evidence="1">
        <name>pyridoxal 5'-phosphate</name>
        <dbReference type="ChEBI" id="CHEBI:597326"/>
    </cofactor>
</comment>
<evidence type="ECO:0000256" key="1">
    <source>
        <dbReference type="ARBA" id="ARBA00001933"/>
    </source>
</evidence>
<evidence type="ECO:0000313" key="6">
    <source>
        <dbReference type="EMBL" id="AXE79110.1"/>
    </source>
</evidence>
<evidence type="ECO:0000256" key="2">
    <source>
        <dbReference type="ARBA" id="ARBA00008639"/>
    </source>
</evidence>
<comment type="similarity">
    <text evidence="2">Belongs to the ACC deaminase/D-cysteine desulfhydrase family.</text>
</comment>
<dbReference type="InterPro" id="IPR001926">
    <property type="entry name" value="TrpB-like_PALP"/>
</dbReference>
<accession>A0A2Z5JFJ0</accession>
<dbReference type="PANTHER" id="PTHR43780">
    <property type="entry name" value="1-AMINOCYCLOPROPANE-1-CARBOXYLATE DEAMINASE-RELATED"/>
    <property type="match status" value="1"/>
</dbReference>
<feature type="modified residue" description="N6-(pyridoxal phosphate)lysine" evidence="4">
    <location>
        <position position="57"/>
    </location>
</feature>
<keyword evidence="3 4" id="KW-0663">Pyridoxal phosphate</keyword>
<evidence type="ECO:0000313" key="7">
    <source>
        <dbReference type="Proteomes" id="UP000252698"/>
    </source>
</evidence>
<dbReference type="PIRSF" id="PIRSF006278">
    <property type="entry name" value="ACCD_DCysDesulf"/>
    <property type="match status" value="1"/>
</dbReference>
<dbReference type="SUPFAM" id="SSF53686">
    <property type="entry name" value="Tryptophan synthase beta subunit-like PLP-dependent enzymes"/>
    <property type="match status" value="1"/>
</dbReference>
<reference evidence="6 7" key="1">
    <citation type="journal article" date="2018" name="Front. Microbiol.">
        <title>Genome Sequencing of Streptomyces atratus SCSIOZH16 and Activation Production of Nocardamine via Metabolic Engineering.</title>
        <authorList>
            <person name="Li Y."/>
            <person name="Zhang C."/>
            <person name="Liu C."/>
            <person name="Ju J."/>
            <person name="Ma J."/>
        </authorList>
    </citation>
    <scope>NUCLEOTIDE SEQUENCE [LARGE SCALE GENOMIC DNA]</scope>
    <source>
        <strain evidence="6 7">SCSIO_ZH16</strain>
    </source>
</reference>
<sequence>MTTALLHRRFPALEPMLPFLRLGDAPTPVRELRGTGRGGLWCKDESGYGSGGWGGNKVRKLEWLLPELRRRGTRTVLTVGATGTNWGLAATLYARDLGIDTVIALIDQPEDAHVREQLSRLRGSGATLHFTRSKPLTITAAPWLFLRHTRRLRLPVYLPAGGSAPIGVLGYVEAGLELGEQVAAGELPEPRHIVTAVGSGGTAAGLALGCALAGLRSEVLAVVVNDTLPLATTDLTRLADRAAAVLRKRGATFDVRPLRLASTRDYLGDGYGHPTPEATAAAQVAEAAGLHLDPVYSAKAFAAALTADPDGPVLFLNTYGPRG</sequence>
<dbReference type="InterPro" id="IPR036052">
    <property type="entry name" value="TrpB-like_PALP_sf"/>
</dbReference>
<dbReference type="GO" id="GO:1901605">
    <property type="term" value="P:alpha-amino acid metabolic process"/>
    <property type="evidence" value="ECO:0007669"/>
    <property type="project" value="UniProtKB-ARBA"/>
</dbReference>
<dbReference type="PANTHER" id="PTHR43780:SF2">
    <property type="entry name" value="1-AMINOCYCLOPROPANE-1-CARBOXYLATE DEAMINASE-RELATED"/>
    <property type="match status" value="1"/>
</dbReference>
<name>A0A2Z5JFJ0_STRAR</name>